<evidence type="ECO:0000313" key="4">
    <source>
        <dbReference type="Proteomes" id="UP001470230"/>
    </source>
</evidence>
<reference evidence="3 4" key="1">
    <citation type="submission" date="2024-04" db="EMBL/GenBank/DDBJ databases">
        <title>Tritrichomonas musculus Genome.</title>
        <authorList>
            <person name="Alves-Ferreira E."/>
            <person name="Grigg M."/>
            <person name="Lorenzi H."/>
            <person name="Galac M."/>
        </authorList>
    </citation>
    <scope>NUCLEOTIDE SEQUENCE [LARGE SCALE GENOMIC DNA]</scope>
    <source>
        <strain evidence="3 4">EAF2021</strain>
    </source>
</reference>
<accession>A0ABR2KK03</accession>
<feature type="coiled-coil region" evidence="1">
    <location>
        <begin position="86"/>
        <end position="210"/>
    </location>
</feature>
<dbReference type="Proteomes" id="UP001470230">
    <property type="component" value="Unassembled WGS sequence"/>
</dbReference>
<feature type="region of interest" description="Disordered" evidence="2">
    <location>
        <begin position="364"/>
        <end position="397"/>
    </location>
</feature>
<name>A0ABR2KK03_9EUKA</name>
<organism evidence="3 4">
    <name type="scientific">Tritrichomonas musculus</name>
    <dbReference type="NCBI Taxonomy" id="1915356"/>
    <lineage>
        <taxon>Eukaryota</taxon>
        <taxon>Metamonada</taxon>
        <taxon>Parabasalia</taxon>
        <taxon>Tritrichomonadida</taxon>
        <taxon>Tritrichomonadidae</taxon>
        <taxon>Tritrichomonas</taxon>
    </lineage>
</organism>
<dbReference type="EMBL" id="JAPFFF010000004">
    <property type="protein sequence ID" value="KAK8891457.1"/>
    <property type="molecule type" value="Genomic_DNA"/>
</dbReference>
<protein>
    <submittedName>
        <fullName evidence="3">Uncharacterized protein</fullName>
    </submittedName>
</protein>
<comment type="caution">
    <text evidence="3">The sequence shown here is derived from an EMBL/GenBank/DDBJ whole genome shotgun (WGS) entry which is preliminary data.</text>
</comment>
<feature type="coiled-coil region" evidence="1">
    <location>
        <begin position="6"/>
        <end position="33"/>
    </location>
</feature>
<proteinExistence type="predicted"/>
<evidence type="ECO:0000313" key="3">
    <source>
        <dbReference type="EMBL" id="KAK8891457.1"/>
    </source>
</evidence>
<evidence type="ECO:0000256" key="1">
    <source>
        <dbReference type="SAM" id="Coils"/>
    </source>
</evidence>
<keyword evidence="1" id="KW-0175">Coiled coil</keyword>
<sequence length="530" mass="62350">MTKKTYKELKKQVETLQVQNRMLEEELQRIRLRMIQSSDSNDFDSNSINLEHKFSKKKYNSHNDESDDSSNYSSLADLNADMSQKISDIQRQLSAALLENAKLKKSISYVEAENANLIAENHELKWKVESLSKDSDILSEKDSELDSLKDELKKAKSEASQYSQMLKENSIFKQEVASYHQKLSKHKEELKRAKQEIERLTAKNNESDFQIAQMEKSLNRNKEETLKLYRQNQKLMADFERRQINQLKIGAIPDQSNSSSISSNSNSVNEYESINKQFDYSDCQRKLYNDLNEIKAFCTSLRDENFSLKNEVRHLREKLKVARSFYLRDINMNQRQNSYDYDEDNMPKQENVRSINRNYHIKNYNNNSKSEINNGDKNNFTQNNNNSNQQTNQSRPKEFVLDEVSKSIISRQMSNFLIKIELLNSKVMTKLDHLFLKWNTFETSLRQACSYRHEKIQFRSLTSNNSNEQFLSSLNREIRIIDTLTRCFAKSHNIPSHAIPNPRQLIGDSEALSHFLDHKEHHHRSRKGRR</sequence>
<feature type="compositionally biased region" description="Low complexity" evidence="2">
    <location>
        <begin position="364"/>
        <end position="393"/>
    </location>
</feature>
<evidence type="ECO:0000256" key="2">
    <source>
        <dbReference type="SAM" id="MobiDB-lite"/>
    </source>
</evidence>
<gene>
    <name evidence="3" type="ORF">M9Y10_028666</name>
</gene>
<keyword evidence="4" id="KW-1185">Reference proteome</keyword>